<reference evidence="2 3" key="1">
    <citation type="submission" date="2016-03" db="EMBL/GenBank/DDBJ databases">
        <title>Complete genome sequence of a novel chlorpyrifos degrading bacterium, Cupriavidus nantongensis sp. X1.</title>
        <authorList>
            <person name="Fang L."/>
        </authorList>
    </citation>
    <scope>NUCLEOTIDE SEQUENCE [LARGE SCALE GENOMIC DNA]</scope>
    <source>
        <strain evidence="2 3">X1</strain>
    </source>
</reference>
<name>A0A142JGQ8_9BURK</name>
<dbReference type="KEGG" id="cnan:A2G96_05730"/>
<dbReference type="EMBL" id="CP014844">
    <property type="protein sequence ID" value="AMR77270.1"/>
    <property type="molecule type" value="Genomic_DNA"/>
</dbReference>
<evidence type="ECO:0000256" key="1">
    <source>
        <dbReference type="SAM" id="MobiDB-lite"/>
    </source>
</evidence>
<evidence type="ECO:0000313" key="2">
    <source>
        <dbReference type="EMBL" id="AMR77270.1"/>
    </source>
</evidence>
<proteinExistence type="predicted"/>
<organism evidence="2 3">
    <name type="scientific">Cupriavidus nantongensis</name>
    <dbReference type="NCBI Taxonomy" id="1796606"/>
    <lineage>
        <taxon>Bacteria</taxon>
        <taxon>Pseudomonadati</taxon>
        <taxon>Pseudomonadota</taxon>
        <taxon>Betaproteobacteria</taxon>
        <taxon>Burkholderiales</taxon>
        <taxon>Burkholderiaceae</taxon>
        <taxon>Cupriavidus</taxon>
    </lineage>
</organism>
<sequence length="184" mass="20787">MSETSDQKPRADTAESNGESPYDQYLRAKEKRLETGAFSRDIVRTMQQAFARALKSGEPIPEEMLVELRFAFEDLCTGIKPDLFSVIAAGGAEPPIAKYLQQDGLRYIEWAQDGRIDDATPVATVAKAYGVTQKTVRKWRQKQQEDGIALPKLVFDNAEHVRRMLKIASDQYKARIPKRGRQPT</sequence>
<feature type="region of interest" description="Disordered" evidence="1">
    <location>
        <begin position="1"/>
        <end position="25"/>
    </location>
</feature>
<keyword evidence="3" id="KW-1185">Reference proteome</keyword>
<dbReference type="STRING" id="1796606.A2G96_05730"/>
<dbReference type="Proteomes" id="UP000075238">
    <property type="component" value="Chromosome 1"/>
</dbReference>
<gene>
    <name evidence="2" type="ORF">A2G96_05730</name>
</gene>
<evidence type="ECO:0000313" key="3">
    <source>
        <dbReference type="Proteomes" id="UP000075238"/>
    </source>
</evidence>
<accession>A0A142JGQ8</accession>
<feature type="compositionally biased region" description="Basic and acidic residues" evidence="1">
    <location>
        <begin position="1"/>
        <end position="13"/>
    </location>
</feature>
<dbReference type="OrthoDB" id="8005085at2"/>
<dbReference type="RefSeq" id="WP_062797550.1">
    <property type="nucleotide sequence ID" value="NZ_CP014844.1"/>
</dbReference>
<dbReference type="AlphaFoldDB" id="A0A142JGQ8"/>
<protein>
    <submittedName>
        <fullName evidence="2">Uncharacterized protein</fullName>
    </submittedName>
</protein>